<evidence type="ECO:0000313" key="2">
    <source>
        <dbReference type="EMBL" id="KAK6942554.1"/>
    </source>
</evidence>
<dbReference type="PANTHER" id="PTHR34564:SF10">
    <property type="entry name" value="HYALURONAN MEDIATED MOTILITY RECEPTOR-LIKE PROTEIN"/>
    <property type="match status" value="1"/>
</dbReference>
<feature type="chain" id="PRO_5043010137" evidence="1">
    <location>
        <begin position="20"/>
        <end position="109"/>
    </location>
</feature>
<reference evidence="2 3" key="1">
    <citation type="submission" date="2023-12" db="EMBL/GenBank/DDBJ databases">
        <title>A high-quality genome assembly for Dillenia turbinata (Dilleniales).</title>
        <authorList>
            <person name="Chanderbali A."/>
        </authorList>
    </citation>
    <scope>NUCLEOTIDE SEQUENCE [LARGE SCALE GENOMIC DNA]</scope>
    <source>
        <strain evidence="2">LSX21</strain>
        <tissue evidence="2">Leaf</tissue>
    </source>
</reference>
<proteinExistence type="predicted"/>
<sequence length="109" mass="12713">MSRTLVLVSLVMFILFTSQLEWKQQGAGVDKLSLTSDYSKKRQHLSDKEEFVKEKIILSQEKSIQKLNELVRRLHEQLLHCRSSTDTNSTTTPLTELLSELEQHHFLED</sequence>
<accession>A0AAN8ZIJ9</accession>
<evidence type="ECO:0000256" key="1">
    <source>
        <dbReference type="SAM" id="SignalP"/>
    </source>
</evidence>
<comment type="caution">
    <text evidence="2">The sequence shown here is derived from an EMBL/GenBank/DDBJ whole genome shotgun (WGS) entry which is preliminary data.</text>
</comment>
<gene>
    <name evidence="2" type="ORF">RJ641_027931</name>
</gene>
<organism evidence="2 3">
    <name type="scientific">Dillenia turbinata</name>
    <dbReference type="NCBI Taxonomy" id="194707"/>
    <lineage>
        <taxon>Eukaryota</taxon>
        <taxon>Viridiplantae</taxon>
        <taxon>Streptophyta</taxon>
        <taxon>Embryophyta</taxon>
        <taxon>Tracheophyta</taxon>
        <taxon>Spermatophyta</taxon>
        <taxon>Magnoliopsida</taxon>
        <taxon>eudicotyledons</taxon>
        <taxon>Gunneridae</taxon>
        <taxon>Pentapetalae</taxon>
        <taxon>Dilleniales</taxon>
        <taxon>Dilleniaceae</taxon>
        <taxon>Dillenia</taxon>
    </lineage>
</organism>
<feature type="signal peptide" evidence="1">
    <location>
        <begin position="1"/>
        <end position="19"/>
    </location>
</feature>
<evidence type="ECO:0000313" key="3">
    <source>
        <dbReference type="Proteomes" id="UP001370490"/>
    </source>
</evidence>
<dbReference type="AlphaFoldDB" id="A0AAN8ZIJ9"/>
<keyword evidence="1" id="KW-0732">Signal</keyword>
<dbReference type="EMBL" id="JBAMMX010000004">
    <property type="protein sequence ID" value="KAK6942554.1"/>
    <property type="molecule type" value="Genomic_DNA"/>
</dbReference>
<name>A0AAN8ZIJ9_9MAGN</name>
<dbReference type="Proteomes" id="UP001370490">
    <property type="component" value="Unassembled WGS sequence"/>
</dbReference>
<keyword evidence="3" id="KW-1185">Reference proteome</keyword>
<protein>
    <submittedName>
        <fullName evidence="2">Uncharacterized protein</fullName>
    </submittedName>
</protein>
<dbReference type="PANTHER" id="PTHR34564">
    <property type="entry name" value="PEPTIDYL-PROLYL CIS-TRANS ISOMERASE G"/>
    <property type="match status" value="1"/>
</dbReference>